<dbReference type="AlphaFoldDB" id="M4Z947"/>
<dbReference type="eggNOG" id="ENOG5033CPG">
    <property type="taxonomic scope" value="Bacteria"/>
</dbReference>
<gene>
    <name evidence="2" type="ORF">S58_39660</name>
</gene>
<dbReference type="OrthoDB" id="996425at2"/>
<feature type="signal peptide" evidence="1">
    <location>
        <begin position="1"/>
        <end position="23"/>
    </location>
</feature>
<evidence type="ECO:0000313" key="3">
    <source>
        <dbReference type="Proteomes" id="UP000011841"/>
    </source>
</evidence>
<dbReference type="KEGG" id="aol:S58_39660"/>
<dbReference type="PATRIC" id="fig|1245469.3.peg.4049"/>
<organism evidence="2 3">
    <name type="scientific">Bradyrhizobium oligotrophicum S58</name>
    <dbReference type="NCBI Taxonomy" id="1245469"/>
    <lineage>
        <taxon>Bacteria</taxon>
        <taxon>Pseudomonadati</taxon>
        <taxon>Pseudomonadota</taxon>
        <taxon>Alphaproteobacteria</taxon>
        <taxon>Hyphomicrobiales</taxon>
        <taxon>Nitrobacteraceae</taxon>
        <taxon>Bradyrhizobium</taxon>
    </lineage>
</organism>
<dbReference type="RefSeq" id="WP_015667061.1">
    <property type="nucleotide sequence ID" value="NC_020453.1"/>
</dbReference>
<dbReference type="HOGENOM" id="CLU_1692120_0_0_5"/>
<dbReference type="GeneID" id="301817778"/>
<name>M4Z947_9BRAD</name>
<protein>
    <submittedName>
        <fullName evidence="2">Uncharacterized protein</fullName>
    </submittedName>
</protein>
<dbReference type="EMBL" id="AP012603">
    <property type="protein sequence ID" value="BAM89952.1"/>
    <property type="molecule type" value="Genomic_DNA"/>
</dbReference>
<keyword evidence="1" id="KW-0732">Signal</keyword>
<evidence type="ECO:0000256" key="1">
    <source>
        <dbReference type="SAM" id="SignalP"/>
    </source>
</evidence>
<sequence length="157" mass="17475">MNSTIKALAVFAGAVCWSAAAQAEPPRWSTYRIPETGTSVDIPVSIFSDTAGRPDGYGQRFQTADGRANLTVQSAPNDGQDTPARFLAKKNPPPNIQYKRVTARFFAVSSYKGDYVWYNRCNFTGGYVHCVLINYPRAWERDWDGIVSRISLSLNRS</sequence>
<dbReference type="Proteomes" id="UP000011841">
    <property type="component" value="Chromosome"/>
</dbReference>
<proteinExistence type="predicted"/>
<reference evidence="2 3" key="1">
    <citation type="journal article" date="2013" name="Appl. Environ. Microbiol.">
        <title>Genome analysis suggests that the soil oligotrophic bacterium Agromonas oligotrophica (Bradyrhizobium oligotrophicum) is a nitrogen-fixing symbiont of Aeschynomene indica.</title>
        <authorList>
            <person name="Okubo T."/>
            <person name="Fukushima S."/>
            <person name="Itakura M."/>
            <person name="Oshima K."/>
            <person name="Longtonglang A."/>
            <person name="Teaumroong N."/>
            <person name="Mitsui H."/>
            <person name="Hattori M."/>
            <person name="Hattori R."/>
            <person name="Hattori T."/>
            <person name="Minamisawa K."/>
        </authorList>
    </citation>
    <scope>NUCLEOTIDE SEQUENCE [LARGE SCALE GENOMIC DNA]</scope>
    <source>
        <strain evidence="2 3">S58</strain>
    </source>
</reference>
<evidence type="ECO:0000313" key="2">
    <source>
        <dbReference type="EMBL" id="BAM89952.1"/>
    </source>
</evidence>
<accession>M4Z947</accession>
<feature type="chain" id="PRO_5004061809" evidence="1">
    <location>
        <begin position="24"/>
        <end position="157"/>
    </location>
</feature>
<dbReference type="STRING" id="1245469.S58_39660"/>
<keyword evidence="3" id="KW-1185">Reference proteome</keyword>